<keyword evidence="5 9" id="KW-0472">Membrane</keyword>
<accession>A0A0A5HVC3</accession>
<feature type="transmembrane region" description="Helical" evidence="9">
    <location>
        <begin position="61"/>
        <end position="81"/>
    </location>
</feature>
<dbReference type="Gene3D" id="6.10.340.10">
    <property type="match status" value="1"/>
</dbReference>
<dbReference type="Pfam" id="PF17200">
    <property type="entry name" value="sCache_2"/>
    <property type="match status" value="1"/>
</dbReference>
<keyword evidence="4 9" id="KW-1133">Transmembrane helix</keyword>
<evidence type="ECO:0000256" key="1">
    <source>
        <dbReference type="ARBA" id="ARBA00004651"/>
    </source>
</evidence>
<organism evidence="12 13">
    <name type="scientific">Pontibacillus litoralis JSM 072002</name>
    <dbReference type="NCBI Taxonomy" id="1385512"/>
    <lineage>
        <taxon>Bacteria</taxon>
        <taxon>Bacillati</taxon>
        <taxon>Bacillota</taxon>
        <taxon>Bacilli</taxon>
        <taxon>Bacillales</taxon>
        <taxon>Bacillaceae</taxon>
        <taxon>Pontibacillus</taxon>
    </lineage>
</organism>
<dbReference type="CDD" id="cd11386">
    <property type="entry name" value="MCP_signal"/>
    <property type="match status" value="1"/>
</dbReference>
<dbReference type="SMART" id="SM00304">
    <property type="entry name" value="HAMP"/>
    <property type="match status" value="1"/>
</dbReference>
<feature type="domain" description="Methyl-accepting transducer" evidence="10">
    <location>
        <begin position="359"/>
        <end position="609"/>
    </location>
</feature>
<protein>
    <recommendedName>
        <fullName evidence="14">Methyl-accepting chemotaxis protein</fullName>
    </recommendedName>
</protein>
<dbReference type="SUPFAM" id="SSF58104">
    <property type="entry name" value="Methyl-accepting chemotaxis protein (MCP) signaling domain"/>
    <property type="match status" value="1"/>
</dbReference>
<comment type="caution">
    <text evidence="12">The sequence shown here is derived from an EMBL/GenBank/DDBJ whole genome shotgun (WGS) entry which is preliminary data.</text>
</comment>
<evidence type="ECO:0000256" key="4">
    <source>
        <dbReference type="ARBA" id="ARBA00022989"/>
    </source>
</evidence>
<evidence type="ECO:0000313" key="13">
    <source>
        <dbReference type="Proteomes" id="UP000030401"/>
    </source>
</evidence>
<dbReference type="Pfam" id="PF00015">
    <property type="entry name" value="MCPsignal"/>
    <property type="match status" value="1"/>
</dbReference>
<gene>
    <name evidence="12" type="ORF">N784_15100</name>
</gene>
<evidence type="ECO:0000313" key="12">
    <source>
        <dbReference type="EMBL" id="KGX87572.1"/>
    </source>
</evidence>
<dbReference type="CDD" id="cd06225">
    <property type="entry name" value="HAMP"/>
    <property type="match status" value="1"/>
</dbReference>
<dbReference type="eggNOG" id="COG0840">
    <property type="taxonomic scope" value="Bacteria"/>
</dbReference>
<dbReference type="PANTHER" id="PTHR32089">
    <property type="entry name" value="METHYL-ACCEPTING CHEMOTAXIS PROTEIN MCPB"/>
    <property type="match status" value="1"/>
</dbReference>
<feature type="transmembrane region" description="Helical" evidence="9">
    <location>
        <begin position="264"/>
        <end position="285"/>
    </location>
</feature>
<evidence type="ECO:0000256" key="7">
    <source>
        <dbReference type="ARBA" id="ARBA00029447"/>
    </source>
</evidence>
<dbReference type="Proteomes" id="UP000030401">
    <property type="component" value="Unassembled WGS sequence"/>
</dbReference>
<dbReference type="Gene3D" id="3.30.450.20">
    <property type="entry name" value="PAS domain"/>
    <property type="match status" value="1"/>
</dbReference>
<dbReference type="SMART" id="SM01049">
    <property type="entry name" value="Cache_2"/>
    <property type="match status" value="1"/>
</dbReference>
<evidence type="ECO:0000259" key="11">
    <source>
        <dbReference type="PROSITE" id="PS50885"/>
    </source>
</evidence>
<dbReference type="InterPro" id="IPR003660">
    <property type="entry name" value="HAMP_dom"/>
</dbReference>
<evidence type="ECO:0000256" key="8">
    <source>
        <dbReference type="PROSITE-ProRule" id="PRU00284"/>
    </source>
</evidence>
<dbReference type="STRING" id="1385512.N784_15100"/>
<dbReference type="PROSITE" id="PS50111">
    <property type="entry name" value="CHEMOTAXIS_TRANSDUC_2"/>
    <property type="match status" value="1"/>
</dbReference>
<dbReference type="PROSITE" id="PS50885">
    <property type="entry name" value="HAMP"/>
    <property type="match status" value="1"/>
</dbReference>
<dbReference type="SMART" id="SM00283">
    <property type="entry name" value="MA"/>
    <property type="match status" value="1"/>
</dbReference>
<dbReference type="Pfam" id="PF00672">
    <property type="entry name" value="HAMP"/>
    <property type="match status" value="1"/>
</dbReference>
<dbReference type="GO" id="GO:0007165">
    <property type="term" value="P:signal transduction"/>
    <property type="evidence" value="ECO:0007669"/>
    <property type="project" value="UniProtKB-KW"/>
</dbReference>
<reference evidence="12 13" key="1">
    <citation type="submission" date="2013-08" db="EMBL/GenBank/DDBJ databases">
        <authorList>
            <person name="Huang J."/>
            <person name="Wang G."/>
        </authorList>
    </citation>
    <scope>NUCLEOTIDE SEQUENCE [LARGE SCALE GENOMIC DNA]</scope>
    <source>
        <strain evidence="12 13">JSM 072002</strain>
    </source>
</reference>
<evidence type="ECO:0000256" key="9">
    <source>
        <dbReference type="SAM" id="Phobius"/>
    </source>
</evidence>
<dbReference type="InterPro" id="IPR033480">
    <property type="entry name" value="sCache_2"/>
</dbReference>
<keyword evidence="13" id="KW-1185">Reference proteome</keyword>
<keyword evidence="2" id="KW-1003">Cell membrane</keyword>
<dbReference type="EMBL" id="AVPG01000006">
    <property type="protein sequence ID" value="KGX87572.1"/>
    <property type="molecule type" value="Genomic_DNA"/>
</dbReference>
<comment type="similarity">
    <text evidence="7">Belongs to the methyl-accepting chemotaxis (MCP) protein family.</text>
</comment>
<dbReference type="InterPro" id="IPR004089">
    <property type="entry name" value="MCPsignal_dom"/>
</dbReference>
<sequence length="645" mass="72246">MCNGGFLYIFVSIEEKNENQERKTDIIIKWSYISGITWLFFVFVLYILFTERMLVMKSVKSKMLLTFGIVLFISLIGLGAYDMSNELMNHKQEINEYRETLMANYDTKIKNEVETAVSLLHYAHDQQQSGSQTEKEAKAYAARLIKSLEYDESGYFWIDDVDGNLIAHPMLAEAEGTNRMDIQDPEGTYIFKEIIAAATEQKNNGYTNFMFEKPNAEGLVPKRTYSQLFEPWGYIVSTGNYIDDIDAMVTEKESEMMEVLKRDMYIQFGILALLLIISSIIAYIFSNRISRRVTRMREHVNQVAKQELPSSPLVMDTNDEFNDLSEAINTMVDNLKGIITNVYASSSQLDQQSEELSQAANEVKEGSAQIATTMEELAVGTEKQATTVTHLSALMSDYVERMYEARDGSNAVAEKSTQVLSMTQDGQHKLEHSVEQMKSIDDMVKQSVEKVKGLEHQAQEISKIVLVIKDISEQTNLLSLNAAIEAARAGEHGKGFAVVADEVRKLAEQVSTSLSDITEIVNSIQSETEVVVTTLTSGYVEVDEGTKQMEQTKQTFEKINESVSNVVDHIQGISSHIQTVTENSKNMNDSIQDIASTSEEAAAGVQEVAASSQQSSISMEEVTNNCVELANVAEKLKKQVGKFQM</sequence>
<evidence type="ECO:0000256" key="6">
    <source>
        <dbReference type="ARBA" id="ARBA00023224"/>
    </source>
</evidence>
<evidence type="ECO:0000259" key="10">
    <source>
        <dbReference type="PROSITE" id="PS50111"/>
    </source>
</evidence>
<evidence type="ECO:0000256" key="5">
    <source>
        <dbReference type="ARBA" id="ARBA00023136"/>
    </source>
</evidence>
<comment type="subcellular location">
    <subcellularLocation>
        <location evidence="1">Cell membrane</location>
        <topology evidence="1">Multi-pass membrane protein</topology>
    </subcellularLocation>
</comment>
<keyword evidence="6 8" id="KW-0807">Transducer</keyword>
<dbReference type="PANTHER" id="PTHR32089:SF114">
    <property type="entry name" value="METHYL-ACCEPTING CHEMOTAXIS PROTEIN MCPB"/>
    <property type="match status" value="1"/>
</dbReference>
<dbReference type="OrthoDB" id="9804712at2"/>
<feature type="transmembrane region" description="Helical" evidence="9">
    <location>
        <begin position="30"/>
        <end position="49"/>
    </location>
</feature>
<dbReference type="Gene3D" id="1.10.287.950">
    <property type="entry name" value="Methyl-accepting chemotaxis protein"/>
    <property type="match status" value="1"/>
</dbReference>
<evidence type="ECO:0000256" key="2">
    <source>
        <dbReference type="ARBA" id="ARBA00022475"/>
    </source>
</evidence>
<feature type="domain" description="HAMP" evidence="11">
    <location>
        <begin position="287"/>
        <end position="340"/>
    </location>
</feature>
<name>A0A0A5HVC3_9BACI</name>
<dbReference type="AlphaFoldDB" id="A0A0A5HVC3"/>
<evidence type="ECO:0000256" key="3">
    <source>
        <dbReference type="ARBA" id="ARBA00022692"/>
    </source>
</evidence>
<keyword evidence="3 9" id="KW-0812">Transmembrane</keyword>
<proteinExistence type="inferred from homology"/>
<evidence type="ECO:0008006" key="14">
    <source>
        <dbReference type="Google" id="ProtNLM"/>
    </source>
</evidence>
<dbReference type="GO" id="GO:0005886">
    <property type="term" value="C:plasma membrane"/>
    <property type="evidence" value="ECO:0007669"/>
    <property type="project" value="UniProtKB-SubCell"/>
</dbReference>